<dbReference type="OrthoDB" id="2868470at2"/>
<dbReference type="EMBL" id="FOOX01000033">
    <property type="protein sequence ID" value="SFH39374.1"/>
    <property type="molecule type" value="Genomic_DNA"/>
</dbReference>
<feature type="transmembrane region" description="Helical" evidence="1">
    <location>
        <begin position="30"/>
        <end position="50"/>
    </location>
</feature>
<evidence type="ECO:0000256" key="1">
    <source>
        <dbReference type="SAM" id="Phobius"/>
    </source>
</evidence>
<gene>
    <name evidence="2" type="ORF">SAMN05660649_05041</name>
</gene>
<accession>A0A1I2ZNQ2</accession>
<keyword evidence="1" id="KW-1133">Transmembrane helix</keyword>
<keyword evidence="3" id="KW-1185">Reference proteome</keyword>
<reference evidence="3" key="1">
    <citation type="submission" date="2016-10" db="EMBL/GenBank/DDBJ databases">
        <authorList>
            <person name="Varghese N."/>
            <person name="Submissions S."/>
        </authorList>
    </citation>
    <scope>NUCLEOTIDE SEQUENCE [LARGE SCALE GENOMIC DNA]</scope>
    <source>
        <strain evidence="3">DSM 17038</strain>
    </source>
</reference>
<sequence>MFLANFVNNLHDLVIQITSVFNLDLTDKKLHFWLIGLIGLLVFLVSDMLFKFISKWSITIISFIYTFTVLIVLVFGLEIEQKITGRGSMEFSDIVSGLWGFIVLFSVYLSCRIIIGLVGKTMNKKRP</sequence>
<organism evidence="2 3">
    <name type="scientific">Desulfotruncus arcticus DSM 17038</name>
    <dbReference type="NCBI Taxonomy" id="1121424"/>
    <lineage>
        <taxon>Bacteria</taxon>
        <taxon>Bacillati</taxon>
        <taxon>Bacillota</taxon>
        <taxon>Clostridia</taxon>
        <taxon>Eubacteriales</taxon>
        <taxon>Desulfallaceae</taxon>
        <taxon>Desulfotruncus</taxon>
    </lineage>
</organism>
<dbReference type="Proteomes" id="UP000199337">
    <property type="component" value="Unassembled WGS sequence"/>
</dbReference>
<dbReference type="AlphaFoldDB" id="A0A1I2ZNQ2"/>
<name>A0A1I2ZNQ2_9FIRM</name>
<keyword evidence="1" id="KW-0472">Membrane</keyword>
<keyword evidence="1" id="KW-0812">Transmembrane</keyword>
<protein>
    <submittedName>
        <fullName evidence="2">Uncharacterized protein</fullName>
    </submittedName>
</protein>
<feature type="transmembrane region" description="Helical" evidence="1">
    <location>
        <begin position="57"/>
        <end position="77"/>
    </location>
</feature>
<feature type="transmembrane region" description="Helical" evidence="1">
    <location>
        <begin position="97"/>
        <end position="118"/>
    </location>
</feature>
<evidence type="ECO:0000313" key="2">
    <source>
        <dbReference type="EMBL" id="SFH39374.1"/>
    </source>
</evidence>
<evidence type="ECO:0000313" key="3">
    <source>
        <dbReference type="Proteomes" id="UP000199337"/>
    </source>
</evidence>
<proteinExistence type="predicted"/>